<protein>
    <submittedName>
        <fullName evidence="1">Uncharacterized protein</fullName>
    </submittedName>
</protein>
<accession>A0A2H9T7T3</accession>
<dbReference type="EMBL" id="NSIT01000080">
    <property type="protein sequence ID" value="PJE79282.1"/>
    <property type="molecule type" value="Genomic_DNA"/>
</dbReference>
<reference evidence="1" key="1">
    <citation type="journal article" date="2017" name="Appl. Environ. Microbiol.">
        <title>Molecular characterization of an Endozoicomonas-like organism causing infection in king scallop Pecten maximus L.</title>
        <authorList>
            <person name="Cano I."/>
            <person name="van Aerle R."/>
            <person name="Ross S."/>
            <person name="Verner-Jeffreys D.W."/>
            <person name="Paley R.K."/>
            <person name="Rimmer G."/>
            <person name="Ryder D."/>
            <person name="Hooper P."/>
            <person name="Stone D."/>
            <person name="Feist S.W."/>
        </authorList>
    </citation>
    <scope>NUCLEOTIDE SEQUENCE</scope>
</reference>
<sequence length="74" mass="8249">MNETLLPKVATKAITLDVKADKPFQIKHDLGRLPDGWLVIDQDNPVTVWRTGIKDTSVIQLIADNDARISLVLL</sequence>
<comment type="caution">
    <text evidence="1">The sequence shown here is derived from an EMBL/GenBank/DDBJ whole genome shotgun (WGS) entry which is preliminary data.</text>
</comment>
<organism evidence="1">
    <name type="scientific">invertebrate metagenome</name>
    <dbReference type="NCBI Taxonomy" id="1711999"/>
    <lineage>
        <taxon>unclassified sequences</taxon>
        <taxon>metagenomes</taxon>
        <taxon>organismal metagenomes</taxon>
    </lineage>
</organism>
<name>A0A2H9T7T3_9ZZZZ</name>
<proteinExistence type="predicted"/>
<gene>
    <name evidence="1" type="ORF">CI610_01747</name>
</gene>
<dbReference type="AlphaFoldDB" id="A0A2H9T7T3"/>
<evidence type="ECO:0000313" key="1">
    <source>
        <dbReference type="EMBL" id="PJE79282.1"/>
    </source>
</evidence>